<sequence length="674" mass="72641">MTSLLVMALATTLAFMPEAASAQQQGLVPTSPQMRRDKVGNDWYVEQNGQISRNSSGNSILSGAMSLVFGSEQFYCNQPMGTPDGKELMLQGNQPFMGAIQVTRHIRFLEKEGGLRYLEVFNNPTGRDITLNFELRQNFSGQVKSIISDRGRENPGTLEKHESGVAVVPASAGANAWLFTYSSPQSQVKPRISAQNQRYQMSAFFTITVPAGKSASLMHTVAQTRLSVRPDASDLEKAFKPFTLARHLRELPKGTAPTLVNLRGGGGGALDLASWFPEELLGIKREAVDVLAMGEGTRLRGRATCARLSVQHRHGKADIPWQQVAAIAGGRHDGGQRVYLVDGQIFRGTLEAEELKFVLGSGLQMDMKIEALDRLVLAGQGPAGEWPPGVAALLETGSGERWALRDAGATTFRLSSAWGQREVKLTDLVGLSSGAEEGSIPVAAFRDGSRLRVWMGSQDSVEFSSALLGKQTVPGVQIRALVVASTGASASGEEELAAEEAGPTVPFADLPAEQRLVAPVADAVLHAVTAGGVVPIDPTGIKDMRNVTEDIAQTQVGADDSPWFQIELWGGGSVLGQLRESSVRFRVPGGEWTVPTNEILRIANPVPKIAEATLARVGQLIRDLGHDDWKVREKATGELRLLGELAKPSLQEAFKQSEDAEVKRRIETVLGEME</sequence>
<organism evidence="2 3">
    <name type="scientific">Roseimicrobium gellanilyticum</name>
    <dbReference type="NCBI Taxonomy" id="748857"/>
    <lineage>
        <taxon>Bacteria</taxon>
        <taxon>Pseudomonadati</taxon>
        <taxon>Verrucomicrobiota</taxon>
        <taxon>Verrucomicrobiia</taxon>
        <taxon>Verrucomicrobiales</taxon>
        <taxon>Verrucomicrobiaceae</taxon>
        <taxon>Roseimicrobium</taxon>
    </lineage>
</organism>
<gene>
    <name evidence="2" type="ORF">DES53_108310</name>
</gene>
<protein>
    <submittedName>
        <fullName evidence="2">Uncharacterized protein</fullName>
    </submittedName>
</protein>
<keyword evidence="3" id="KW-1185">Reference proteome</keyword>
<feature type="chain" id="PRO_5016743073" evidence="1">
    <location>
        <begin position="23"/>
        <end position="674"/>
    </location>
</feature>
<accession>A0A366HDR8</accession>
<evidence type="ECO:0000256" key="1">
    <source>
        <dbReference type="SAM" id="SignalP"/>
    </source>
</evidence>
<comment type="caution">
    <text evidence="2">The sequence shown here is derived from an EMBL/GenBank/DDBJ whole genome shotgun (WGS) entry which is preliminary data.</text>
</comment>
<evidence type="ECO:0000313" key="2">
    <source>
        <dbReference type="EMBL" id="RBP40603.1"/>
    </source>
</evidence>
<dbReference type="EMBL" id="QNRR01000008">
    <property type="protein sequence ID" value="RBP40603.1"/>
    <property type="molecule type" value="Genomic_DNA"/>
</dbReference>
<keyword evidence="1" id="KW-0732">Signal</keyword>
<proteinExistence type="predicted"/>
<name>A0A366HDR8_9BACT</name>
<dbReference type="AlphaFoldDB" id="A0A366HDR8"/>
<feature type="signal peptide" evidence="1">
    <location>
        <begin position="1"/>
        <end position="22"/>
    </location>
</feature>
<evidence type="ECO:0000313" key="3">
    <source>
        <dbReference type="Proteomes" id="UP000253426"/>
    </source>
</evidence>
<dbReference type="Proteomes" id="UP000253426">
    <property type="component" value="Unassembled WGS sequence"/>
</dbReference>
<reference evidence="2 3" key="1">
    <citation type="submission" date="2018-06" db="EMBL/GenBank/DDBJ databases">
        <title>Genomic Encyclopedia of Type Strains, Phase IV (KMG-IV): sequencing the most valuable type-strain genomes for metagenomic binning, comparative biology and taxonomic classification.</title>
        <authorList>
            <person name="Goeker M."/>
        </authorList>
    </citation>
    <scope>NUCLEOTIDE SEQUENCE [LARGE SCALE GENOMIC DNA]</scope>
    <source>
        <strain evidence="2 3">DSM 25532</strain>
    </source>
</reference>